<comment type="caution">
    <text evidence="2">The sequence shown here is derived from an EMBL/GenBank/DDBJ whole genome shotgun (WGS) entry which is preliminary data.</text>
</comment>
<dbReference type="AlphaFoldDB" id="A0AAV7JHY1"/>
<dbReference type="InterPro" id="IPR012337">
    <property type="entry name" value="RNaseH-like_sf"/>
</dbReference>
<evidence type="ECO:0000313" key="3">
    <source>
        <dbReference type="Proteomes" id="UP001165289"/>
    </source>
</evidence>
<dbReference type="SUPFAM" id="SSF53098">
    <property type="entry name" value="Ribonuclease H-like"/>
    <property type="match status" value="1"/>
</dbReference>
<sequence length="173" mass="19514">MWPDLLMLHGKPCHPDSQGSVERLNCDFKDIPTEWLGYNDSTDWPTGLRFVQFLKNSGHHSGIKQSPFKALFERDAYVGLRSASLHSEILERLVFEDDLMAAYQQSDPSQVSSDKQTPVSPNLSTQENTFPDPSEATSSKSSSGPSPQITAIQIRHDNIQLNRKRAGCWKPWK</sequence>
<proteinExistence type="predicted"/>
<dbReference type="GO" id="GO:0003676">
    <property type="term" value="F:nucleic acid binding"/>
    <property type="evidence" value="ECO:0007669"/>
    <property type="project" value="InterPro"/>
</dbReference>
<feature type="compositionally biased region" description="Low complexity" evidence="1">
    <location>
        <begin position="131"/>
        <end position="147"/>
    </location>
</feature>
<feature type="region of interest" description="Disordered" evidence="1">
    <location>
        <begin position="105"/>
        <end position="156"/>
    </location>
</feature>
<name>A0AAV7JHY1_9METZ</name>
<protein>
    <submittedName>
        <fullName evidence="2">KRAB-A domain-containing protein 2-like</fullName>
    </submittedName>
</protein>
<gene>
    <name evidence="2" type="ORF">LOD99_12102</name>
</gene>
<accession>A0AAV7JHY1</accession>
<dbReference type="Gene3D" id="3.30.420.10">
    <property type="entry name" value="Ribonuclease H-like superfamily/Ribonuclease H"/>
    <property type="match status" value="1"/>
</dbReference>
<reference evidence="2 3" key="1">
    <citation type="journal article" date="2023" name="BMC Biol.">
        <title>The compact genome of the sponge Oopsacas minuta (Hexactinellida) is lacking key metazoan core genes.</title>
        <authorList>
            <person name="Santini S."/>
            <person name="Schenkelaars Q."/>
            <person name="Jourda C."/>
            <person name="Duchesne M."/>
            <person name="Belahbib H."/>
            <person name="Rocher C."/>
            <person name="Selva M."/>
            <person name="Riesgo A."/>
            <person name="Vervoort M."/>
            <person name="Leys S.P."/>
            <person name="Kodjabachian L."/>
            <person name="Le Bivic A."/>
            <person name="Borchiellini C."/>
            <person name="Claverie J.M."/>
            <person name="Renard E."/>
        </authorList>
    </citation>
    <scope>NUCLEOTIDE SEQUENCE [LARGE SCALE GENOMIC DNA]</scope>
    <source>
        <strain evidence="2">SPO-2</strain>
    </source>
</reference>
<organism evidence="2 3">
    <name type="scientific">Oopsacas minuta</name>
    <dbReference type="NCBI Taxonomy" id="111878"/>
    <lineage>
        <taxon>Eukaryota</taxon>
        <taxon>Metazoa</taxon>
        <taxon>Porifera</taxon>
        <taxon>Hexactinellida</taxon>
        <taxon>Hexasterophora</taxon>
        <taxon>Lyssacinosida</taxon>
        <taxon>Leucopsacidae</taxon>
        <taxon>Oopsacas</taxon>
    </lineage>
</organism>
<feature type="compositionally biased region" description="Polar residues" evidence="1">
    <location>
        <begin position="105"/>
        <end position="129"/>
    </location>
</feature>
<evidence type="ECO:0000256" key="1">
    <source>
        <dbReference type="SAM" id="MobiDB-lite"/>
    </source>
</evidence>
<dbReference type="EMBL" id="JAKMXF010000332">
    <property type="protein sequence ID" value="KAI6648293.1"/>
    <property type="molecule type" value="Genomic_DNA"/>
</dbReference>
<dbReference type="InterPro" id="IPR036397">
    <property type="entry name" value="RNaseH_sf"/>
</dbReference>
<evidence type="ECO:0000313" key="2">
    <source>
        <dbReference type="EMBL" id="KAI6648293.1"/>
    </source>
</evidence>
<dbReference type="Proteomes" id="UP001165289">
    <property type="component" value="Unassembled WGS sequence"/>
</dbReference>
<keyword evidence="3" id="KW-1185">Reference proteome</keyword>